<keyword evidence="4" id="KW-1185">Reference proteome</keyword>
<evidence type="ECO:0000256" key="1">
    <source>
        <dbReference type="SAM" id="SignalP"/>
    </source>
</evidence>
<feature type="domain" description="Phasin" evidence="2">
    <location>
        <begin position="22"/>
        <end position="115"/>
    </location>
</feature>
<evidence type="ECO:0000259" key="2">
    <source>
        <dbReference type="Pfam" id="PF09361"/>
    </source>
</evidence>
<dbReference type="EMBL" id="NRSG01000370">
    <property type="protein sequence ID" value="MBK1661779.1"/>
    <property type="molecule type" value="Genomic_DNA"/>
</dbReference>
<dbReference type="RefSeq" id="WP_133221089.1">
    <property type="nucleotide sequence ID" value="NZ_NRSG01000370.1"/>
</dbReference>
<evidence type="ECO:0000313" key="4">
    <source>
        <dbReference type="Proteomes" id="UP000697995"/>
    </source>
</evidence>
<sequence>MSKTLFPMLPAMPAGTVVAALMTIQMKNLDALAAAQKAAMDGIGTIARQQQDMLAARLQDVAGLPATLESDPQQAVAKPFDALRTAILDGSARSNMLSELTARTAASVSGILQARLLAALDETKAALLQALPAGKA</sequence>
<comment type="caution">
    <text evidence="3">The sequence shown here is derived from an EMBL/GenBank/DDBJ whole genome shotgun (WGS) entry which is preliminary data.</text>
</comment>
<dbReference type="InterPro" id="IPR018968">
    <property type="entry name" value="Phasin"/>
</dbReference>
<accession>A0ABS1D4P6</accession>
<gene>
    <name evidence="3" type="ORF">CKO45_26625</name>
</gene>
<name>A0ABS1D4P6_9PROT</name>
<dbReference type="Pfam" id="PF09361">
    <property type="entry name" value="Phasin_2"/>
    <property type="match status" value="1"/>
</dbReference>
<feature type="signal peptide" evidence="1">
    <location>
        <begin position="1"/>
        <end position="19"/>
    </location>
</feature>
<dbReference type="Proteomes" id="UP000697995">
    <property type="component" value="Unassembled WGS sequence"/>
</dbReference>
<evidence type="ECO:0000313" key="3">
    <source>
        <dbReference type="EMBL" id="MBK1661779.1"/>
    </source>
</evidence>
<organism evidence="3 4">
    <name type="scientific">Paracraurococcus ruber</name>
    <dbReference type="NCBI Taxonomy" id="77675"/>
    <lineage>
        <taxon>Bacteria</taxon>
        <taxon>Pseudomonadati</taxon>
        <taxon>Pseudomonadota</taxon>
        <taxon>Alphaproteobacteria</taxon>
        <taxon>Acetobacterales</taxon>
        <taxon>Roseomonadaceae</taxon>
        <taxon>Paracraurococcus</taxon>
    </lineage>
</organism>
<feature type="chain" id="PRO_5045716251" description="Phasin domain-containing protein" evidence="1">
    <location>
        <begin position="20"/>
        <end position="136"/>
    </location>
</feature>
<protein>
    <recommendedName>
        <fullName evidence="2">Phasin domain-containing protein</fullName>
    </recommendedName>
</protein>
<reference evidence="3 4" key="1">
    <citation type="journal article" date="2020" name="Microorganisms">
        <title>Osmotic Adaptation and Compatible Solute Biosynthesis of Phototrophic Bacteria as Revealed from Genome Analyses.</title>
        <authorList>
            <person name="Imhoff J.F."/>
            <person name="Rahn T."/>
            <person name="Kunzel S."/>
            <person name="Keller A."/>
            <person name="Neulinger S.C."/>
        </authorList>
    </citation>
    <scope>NUCLEOTIDE SEQUENCE [LARGE SCALE GENOMIC DNA]</scope>
    <source>
        <strain evidence="3 4">DSM 15382</strain>
    </source>
</reference>
<keyword evidence="1" id="KW-0732">Signal</keyword>
<proteinExistence type="predicted"/>